<name>R7RPS7_9CLOT</name>
<dbReference type="OrthoDB" id="7054537at2"/>
<evidence type="ECO:0000256" key="1">
    <source>
        <dbReference type="SAM" id="SignalP"/>
    </source>
</evidence>
<dbReference type="RefSeq" id="WP_018660471.1">
    <property type="nucleotide sequence ID" value="NZ_HF952018.1"/>
</dbReference>
<proteinExistence type="predicted"/>
<organism evidence="2 3">
    <name type="scientific">Thermobrachium celere DSM 8682</name>
    <dbReference type="NCBI Taxonomy" id="941824"/>
    <lineage>
        <taxon>Bacteria</taxon>
        <taxon>Bacillati</taxon>
        <taxon>Bacillota</taxon>
        <taxon>Clostridia</taxon>
        <taxon>Eubacteriales</taxon>
        <taxon>Clostridiaceae</taxon>
        <taxon>Thermobrachium</taxon>
    </lineage>
</organism>
<keyword evidence="3" id="KW-1185">Reference proteome</keyword>
<keyword evidence="1" id="KW-0732">Signal</keyword>
<dbReference type="HOGENOM" id="CLU_065410_0_0_9"/>
<feature type="signal peptide" evidence="1">
    <location>
        <begin position="1"/>
        <end position="25"/>
    </location>
</feature>
<dbReference type="SUPFAM" id="SSF51445">
    <property type="entry name" value="(Trans)glycosidases"/>
    <property type="match status" value="1"/>
</dbReference>
<protein>
    <recommendedName>
        <fullName evidence="4">Amidase</fullName>
    </recommendedName>
</protein>
<gene>
    <name evidence="2" type="ORF">TCEL_01295</name>
</gene>
<reference evidence="2" key="1">
    <citation type="submission" date="2013-03" db="EMBL/GenBank/DDBJ databases">
        <title>Draft genome sequence of the hydrogen-ethanol-producing anaerobic alkalithermophilic Caloramator celere.</title>
        <authorList>
            <person name="Ciranna A."/>
            <person name="Larjo A."/>
            <person name="Kivisto A."/>
            <person name="Santala V."/>
            <person name="Roos C."/>
            <person name="Karp M."/>
        </authorList>
    </citation>
    <scope>NUCLEOTIDE SEQUENCE [LARGE SCALE GENOMIC DNA]</scope>
    <source>
        <strain evidence="2">DSM 8682</strain>
    </source>
</reference>
<dbReference type="EMBL" id="CAVN010000087">
    <property type="protein sequence ID" value="CDF57381.1"/>
    <property type="molecule type" value="Genomic_DNA"/>
</dbReference>
<feature type="chain" id="PRO_5004443423" description="Amidase" evidence="1">
    <location>
        <begin position="26"/>
        <end position="315"/>
    </location>
</feature>
<accession>R7RPS7</accession>
<dbReference type="InterPro" id="IPR017853">
    <property type="entry name" value="GH"/>
</dbReference>
<evidence type="ECO:0000313" key="2">
    <source>
        <dbReference type="EMBL" id="CDF57381.1"/>
    </source>
</evidence>
<evidence type="ECO:0008006" key="4">
    <source>
        <dbReference type="Google" id="ProtNLM"/>
    </source>
</evidence>
<sequence>MFKRVISFFLILFVFVCTSTISATAKSKLNPKVKRGVIKKVIINNKVLSETTYKVPYGTWLWDTSKILQIPDDVIKFLNKNGFNEVYVQIDQSLNYSHYSYFIKNANKFGIKVYALDGNPNWTLKSKRVQLDKFLNWVVKYNNSKANDEKFYGIHLDSEPYLLDLWNINRNQAVLEYMDYISYIKNFAVKNKLNISVDMPFWFDEIPLLNKGMSLAEYVISKVDSVNIMAYRDRAELIIEIVKNEIDYAKKYNKKIMISVETGNTSEGDYVTFYQEGLNYMWSEINKVNDYYRNKYNNFGFAVHYLENIMMMKRE</sequence>
<comment type="caution">
    <text evidence="2">The sequence shown here is derived from an EMBL/GenBank/DDBJ whole genome shotgun (WGS) entry which is preliminary data.</text>
</comment>
<dbReference type="Proteomes" id="UP000014923">
    <property type="component" value="Unassembled WGS sequence"/>
</dbReference>
<dbReference type="eggNOG" id="ENOG502Z7KZ">
    <property type="taxonomic scope" value="Bacteria"/>
</dbReference>
<dbReference type="AlphaFoldDB" id="R7RPS7"/>
<evidence type="ECO:0000313" key="3">
    <source>
        <dbReference type="Proteomes" id="UP000014923"/>
    </source>
</evidence>